<evidence type="ECO:0000256" key="8">
    <source>
        <dbReference type="ARBA" id="ARBA00022679"/>
    </source>
</evidence>
<dbReference type="NCBIfam" id="NF009566">
    <property type="entry name" value="PRK13020.1"/>
    <property type="match status" value="1"/>
</dbReference>
<evidence type="ECO:0000256" key="6">
    <source>
        <dbReference type="ARBA" id="ARBA00013950"/>
    </source>
</evidence>
<dbReference type="InterPro" id="IPR017938">
    <property type="entry name" value="Riboflavin_synthase-like_b-brl"/>
</dbReference>
<feature type="repeat" description="Lumazine-binding" evidence="11">
    <location>
        <begin position="97"/>
        <end position="193"/>
    </location>
</feature>
<feature type="repeat" description="Lumazine-binding" evidence="11">
    <location>
        <begin position="1"/>
        <end position="96"/>
    </location>
</feature>
<dbReference type="NCBIfam" id="NF006767">
    <property type="entry name" value="PRK09289.1"/>
    <property type="match status" value="1"/>
</dbReference>
<dbReference type="Pfam" id="PF00677">
    <property type="entry name" value="Lum_binding"/>
    <property type="match status" value="2"/>
</dbReference>
<dbReference type="Proteomes" id="UP000595362">
    <property type="component" value="Chromosome"/>
</dbReference>
<keyword evidence="7" id="KW-0686">Riboflavin biosynthesis</keyword>
<feature type="domain" description="Lumazine-binding" evidence="12">
    <location>
        <begin position="97"/>
        <end position="193"/>
    </location>
</feature>
<dbReference type="Gene3D" id="2.40.30.20">
    <property type="match status" value="2"/>
</dbReference>
<dbReference type="PIRSF" id="PIRSF000498">
    <property type="entry name" value="Riboflavin_syn_A"/>
    <property type="match status" value="1"/>
</dbReference>
<comment type="subunit">
    <text evidence="4">Homotrimer.</text>
</comment>
<evidence type="ECO:0000256" key="5">
    <source>
        <dbReference type="ARBA" id="ARBA00012827"/>
    </source>
</evidence>
<dbReference type="EMBL" id="CP066681">
    <property type="protein sequence ID" value="QQG35667.1"/>
    <property type="molecule type" value="Genomic_DNA"/>
</dbReference>
<protein>
    <recommendedName>
        <fullName evidence="6 10">Riboflavin synthase</fullName>
        <ecNumber evidence="5 10">2.5.1.9</ecNumber>
    </recommendedName>
</protein>
<dbReference type="AlphaFoldDB" id="A0A7T5R1A3"/>
<accession>A0A7T5R1A3</accession>
<evidence type="ECO:0000259" key="12">
    <source>
        <dbReference type="PROSITE" id="PS51177"/>
    </source>
</evidence>
<keyword evidence="9" id="KW-0677">Repeat</keyword>
<dbReference type="GO" id="GO:0009231">
    <property type="term" value="P:riboflavin biosynthetic process"/>
    <property type="evidence" value="ECO:0007669"/>
    <property type="project" value="UniProtKB-KW"/>
</dbReference>
<dbReference type="InterPro" id="IPR026017">
    <property type="entry name" value="Lumazine-bd_dom"/>
</dbReference>
<dbReference type="InterPro" id="IPR023366">
    <property type="entry name" value="ATP_synth_asu-like_sf"/>
</dbReference>
<reference evidence="13 14" key="1">
    <citation type="submission" date="2020-07" db="EMBL/GenBank/DDBJ databases">
        <title>Huge and variable diversity of episymbiotic CPR bacteria and DPANN archaea in groundwater ecosystems.</title>
        <authorList>
            <person name="He C.Y."/>
            <person name="Keren R."/>
            <person name="Whittaker M."/>
            <person name="Farag I.F."/>
            <person name="Doudna J."/>
            <person name="Cate J.H.D."/>
            <person name="Banfield J.F."/>
        </authorList>
    </citation>
    <scope>NUCLEOTIDE SEQUENCE [LARGE SCALE GENOMIC DNA]</scope>
    <source>
        <strain evidence="13">NC_groundwater_70_Ag_B-0.1um_54_66</strain>
    </source>
</reference>
<feature type="domain" description="Lumazine-binding" evidence="12">
    <location>
        <begin position="1"/>
        <end position="96"/>
    </location>
</feature>
<gene>
    <name evidence="13" type="ORF">HYS17_09100</name>
</gene>
<dbReference type="GO" id="GO:0004746">
    <property type="term" value="F:riboflavin synthase activity"/>
    <property type="evidence" value="ECO:0007669"/>
    <property type="project" value="UniProtKB-UniRule"/>
</dbReference>
<comment type="pathway">
    <text evidence="3">Cofactor biosynthesis; riboflavin biosynthesis; riboflavin from 2-hydroxy-3-oxobutyl phosphate and 5-amino-6-(D-ribitylamino)uracil: step 2/2.</text>
</comment>
<dbReference type="InterPro" id="IPR001783">
    <property type="entry name" value="Lumazine-bd"/>
</dbReference>
<evidence type="ECO:0000256" key="11">
    <source>
        <dbReference type="PROSITE-ProRule" id="PRU00524"/>
    </source>
</evidence>
<evidence type="ECO:0000256" key="1">
    <source>
        <dbReference type="ARBA" id="ARBA00000968"/>
    </source>
</evidence>
<name>A0A7T5R1A3_9BACT</name>
<dbReference type="NCBIfam" id="TIGR00187">
    <property type="entry name" value="ribE"/>
    <property type="match status" value="1"/>
</dbReference>
<evidence type="ECO:0000313" key="13">
    <source>
        <dbReference type="EMBL" id="QQG35667.1"/>
    </source>
</evidence>
<evidence type="ECO:0000256" key="2">
    <source>
        <dbReference type="ARBA" id="ARBA00002803"/>
    </source>
</evidence>
<dbReference type="FunFam" id="2.40.30.20:FF:000004">
    <property type="entry name" value="Riboflavin synthase, alpha subunit"/>
    <property type="match status" value="1"/>
</dbReference>
<evidence type="ECO:0000256" key="7">
    <source>
        <dbReference type="ARBA" id="ARBA00022619"/>
    </source>
</evidence>
<dbReference type="PROSITE" id="PS51177">
    <property type="entry name" value="LUMAZINE_BIND"/>
    <property type="match status" value="2"/>
</dbReference>
<evidence type="ECO:0000313" key="14">
    <source>
        <dbReference type="Proteomes" id="UP000595362"/>
    </source>
</evidence>
<keyword evidence="8 13" id="KW-0808">Transferase</keyword>
<dbReference type="CDD" id="cd00402">
    <property type="entry name" value="Riboflavin_synthase_like"/>
    <property type="match status" value="1"/>
</dbReference>
<evidence type="ECO:0000256" key="3">
    <source>
        <dbReference type="ARBA" id="ARBA00004887"/>
    </source>
</evidence>
<dbReference type="PANTHER" id="PTHR21098:SF12">
    <property type="entry name" value="RIBOFLAVIN SYNTHASE"/>
    <property type="match status" value="1"/>
</dbReference>
<evidence type="ECO:0000256" key="10">
    <source>
        <dbReference type="NCBIfam" id="TIGR00187"/>
    </source>
</evidence>
<dbReference type="SUPFAM" id="SSF63380">
    <property type="entry name" value="Riboflavin synthase domain-like"/>
    <property type="match status" value="2"/>
</dbReference>
<evidence type="ECO:0000256" key="9">
    <source>
        <dbReference type="ARBA" id="ARBA00022737"/>
    </source>
</evidence>
<dbReference type="EC" id="2.5.1.9" evidence="5 10"/>
<organism evidence="13 14">
    <name type="scientific">Micavibrio aeruginosavorus</name>
    <dbReference type="NCBI Taxonomy" id="349221"/>
    <lineage>
        <taxon>Bacteria</taxon>
        <taxon>Pseudomonadati</taxon>
        <taxon>Bdellovibrionota</taxon>
        <taxon>Bdellovibrionia</taxon>
        <taxon>Bdellovibrionales</taxon>
        <taxon>Pseudobdellovibrionaceae</taxon>
        <taxon>Micavibrio</taxon>
    </lineage>
</organism>
<evidence type="ECO:0000256" key="4">
    <source>
        <dbReference type="ARBA" id="ARBA00011233"/>
    </source>
</evidence>
<dbReference type="FunFam" id="2.40.30.20:FF:000003">
    <property type="entry name" value="Riboflavin synthase, alpha subunit"/>
    <property type="match status" value="1"/>
</dbReference>
<dbReference type="PANTHER" id="PTHR21098">
    <property type="entry name" value="RIBOFLAVIN SYNTHASE ALPHA CHAIN"/>
    <property type="match status" value="1"/>
</dbReference>
<comment type="function">
    <text evidence="2">Catalyzes the dismutation of two molecules of 6,7-dimethyl-8-ribityllumazine, resulting in the formation of riboflavin and 5-amino-6-(D-ribitylamino)uracil.</text>
</comment>
<proteinExistence type="predicted"/>
<sequence>MFTGIIIGTGKVIAIAEGNKSRRVTLSTDINIASLQIGASVACDGCCLTLVEKSRDTLTFDVAAETMALTTLKNWDIDTLINIETSLRLGDELGGHMVSGHVDGVALVESVRPDGDSWRFEIRVPDYLARYISPKGSVALNGISLTVNEVEGSVFGVCIIPHTWKVTNIHLWDEGTQINLEVDQLARYVARILGRDAA</sequence>
<comment type="catalytic activity">
    <reaction evidence="1">
        <text>2 6,7-dimethyl-8-(1-D-ribityl)lumazine + H(+) = 5-amino-6-(D-ribitylamino)uracil + riboflavin</text>
        <dbReference type="Rhea" id="RHEA:20772"/>
        <dbReference type="ChEBI" id="CHEBI:15378"/>
        <dbReference type="ChEBI" id="CHEBI:15934"/>
        <dbReference type="ChEBI" id="CHEBI:57986"/>
        <dbReference type="ChEBI" id="CHEBI:58201"/>
        <dbReference type="EC" id="2.5.1.9"/>
    </reaction>
</comment>